<evidence type="ECO:0000313" key="12">
    <source>
        <dbReference type="Proteomes" id="UP000000378"/>
    </source>
</evidence>
<evidence type="ECO:0000256" key="6">
    <source>
        <dbReference type="ARBA" id="ARBA00039022"/>
    </source>
</evidence>
<dbReference type="RefSeq" id="WP_013174631.1">
    <property type="nucleotide sequence ID" value="NC_014220.1"/>
</dbReference>
<evidence type="ECO:0000256" key="9">
    <source>
        <dbReference type="ARBA" id="ARBA00048997"/>
    </source>
</evidence>
<dbReference type="EMBL" id="CP002048">
    <property type="protein sequence ID" value="ADI01229.1"/>
    <property type="molecule type" value="Genomic_DNA"/>
</dbReference>
<dbReference type="HOGENOM" id="CLU_033536_6_0_9"/>
<comment type="catalytic activity">
    <reaction evidence="9">
        <text>an NDP-alpha-D-glucose + (2R)-3-phosphoglycerate = (2R)-2-O-(alpha-D-glucopyranosyl)-3-phospho-glycerate + a ribonucleoside 5'-diphosphate + H(+)</text>
        <dbReference type="Rhea" id="RHEA:47244"/>
        <dbReference type="ChEBI" id="CHEBI:15378"/>
        <dbReference type="ChEBI" id="CHEBI:57930"/>
        <dbReference type="ChEBI" id="CHEBI:58272"/>
        <dbReference type="ChEBI" id="CHEBI:62600"/>
        <dbReference type="ChEBI" id="CHEBI:76533"/>
        <dbReference type="EC" id="2.4.1.266"/>
    </reaction>
    <physiologicalReaction direction="left-to-right" evidence="9">
        <dbReference type="Rhea" id="RHEA:47245"/>
    </physiologicalReaction>
</comment>
<dbReference type="Gene3D" id="3.90.550.10">
    <property type="entry name" value="Spore Coat Polysaccharide Biosynthesis Protein SpsA, Chain A"/>
    <property type="match status" value="1"/>
</dbReference>
<reference evidence="11 12" key="2">
    <citation type="journal article" date="2010" name="Stand. Genomic Sci.">
        <title>Complete genome sequence of Syntrophothermus lipocalidus type strain (TGB-C1).</title>
        <authorList>
            <person name="Djao O.D."/>
            <person name="Zhang X."/>
            <person name="Lucas S."/>
            <person name="Lapidus A."/>
            <person name="Del Rio T.G."/>
            <person name="Nolan M."/>
            <person name="Tice H."/>
            <person name="Cheng J.F."/>
            <person name="Han C."/>
            <person name="Tapia R."/>
            <person name="Goodwin L."/>
            <person name="Pitluck S."/>
            <person name="Liolios K."/>
            <person name="Ivanova N."/>
            <person name="Mavromatis K."/>
            <person name="Mikhailova N."/>
            <person name="Ovchinnikova G."/>
            <person name="Pati A."/>
            <person name="Brambilla E."/>
            <person name="Chen A."/>
            <person name="Palaniappan K."/>
            <person name="Land M."/>
            <person name="Hauser L."/>
            <person name="Chang Y.J."/>
            <person name="Jeffries C.D."/>
            <person name="Rohde M."/>
            <person name="Sikorski J."/>
            <person name="Spring S."/>
            <person name="Goker M."/>
            <person name="Detter J.C."/>
            <person name="Woyke T."/>
            <person name="Bristow J."/>
            <person name="Eisen J.A."/>
            <person name="Markowitz V."/>
            <person name="Hugenholtz P."/>
            <person name="Kyrpides N.C."/>
            <person name="Klenk H.P."/>
        </authorList>
    </citation>
    <scope>NUCLEOTIDE SEQUENCE [LARGE SCALE GENOMIC DNA]</scope>
    <source>
        <strain evidence="12">DSM 12680 / TGB-C1</strain>
    </source>
</reference>
<dbReference type="InterPro" id="IPR029044">
    <property type="entry name" value="Nucleotide-diphossugar_trans"/>
</dbReference>
<comment type="catalytic activity">
    <reaction evidence="8">
        <text>(2R)-3-phosphoglycerate + UDP-alpha-D-glucose = (2R)-2-O-(alpha-D-glucopyranosyl)-3-phospho-glycerate + UDP + H(+)</text>
        <dbReference type="Rhea" id="RHEA:31319"/>
        <dbReference type="ChEBI" id="CHEBI:15378"/>
        <dbReference type="ChEBI" id="CHEBI:58223"/>
        <dbReference type="ChEBI" id="CHEBI:58272"/>
        <dbReference type="ChEBI" id="CHEBI:58885"/>
        <dbReference type="ChEBI" id="CHEBI:62600"/>
        <dbReference type="EC" id="2.4.1.266"/>
    </reaction>
    <physiologicalReaction direction="left-to-right" evidence="8">
        <dbReference type="Rhea" id="RHEA:31320"/>
    </physiologicalReaction>
</comment>
<accession>D7CKJ4</accession>
<keyword evidence="12" id="KW-1185">Reference proteome</keyword>
<protein>
    <recommendedName>
        <fullName evidence="7">Glucosyl-3-phosphoglycerate synthase</fullName>
        <ecNumber evidence="6">2.4.1.266</ecNumber>
    </recommendedName>
</protein>
<keyword evidence="5" id="KW-0460">Magnesium</keyword>
<gene>
    <name evidence="11" type="ordered locus">Slip_0445</name>
</gene>
<evidence type="ECO:0000256" key="3">
    <source>
        <dbReference type="ARBA" id="ARBA00022676"/>
    </source>
</evidence>
<dbReference type="PANTHER" id="PTHR48090:SF10">
    <property type="entry name" value="GLUCOSYL-3-PHOSPHOGLYCERATE SYNTHASE"/>
    <property type="match status" value="1"/>
</dbReference>
<dbReference type="GO" id="GO:0016757">
    <property type="term" value="F:glycosyltransferase activity"/>
    <property type="evidence" value="ECO:0007669"/>
    <property type="project" value="UniProtKB-KW"/>
</dbReference>
<evidence type="ECO:0000259" key="10">
    <source>
        <dbReference type="Pfam" id="PF00535"/>
    </source>
</evidence>
<dbReference type="AlphaFoldDB" id="D7CKJ4"/>
<sequence>MKTVTVVIPAYNEETRIGSTVRAVRESEFADQILVMDDGSQDKTAVIARGEGAEVIELKPNRGKGEALNRAVPHIKGDIVLFLDADLGDSARQGQLLVKPILEGEADITIARFPPPKKKGGFGLVKGLAAWGLKRAGMEAREPLSGQRAMSKTVLMDLLPFSPGFGVELGMSLRALARGYRLLEVDTTMTHAETGRDVKGFVHRGRQFWDVLKVILKEAKGGPC</sequence>
<dbReference type="eggNOG" id="COG1215">
    <property type="taxonomic scope" value="Bacteria"/>
</dbReference>
<feature type="domain" description="Glycosyltransferase 2-like" evidence="10">
    <location>
        <begin position="5"/>
        <end position="120"/>
    </location>
</feature>
<keyword evidence="4 11" id="KW-0808">Transferase</keyword>
<dbReference type="InterPro" id="IPR001173">
    <property type="entry name" value="Glyco_trans_2-like"/>
</dbReference>
<evidence type="ECO:0000256" key="8">
    <source>
        <dbReference type="ARBA" id="ARBA00048689"/>
    </source>
</evidence>
<evidence type="ECO:0000256" key="4">
    <source>
        <dbReference type="ARBA" id="ARBA00022679"/>
    </source>
</evidence>
<dbReference type="OrthoDB" id="9810303at2"/>
<dbReference type="EC" id="2.4.1.266" evidence="6"/>
<evidence type="ECO:0000256" key="2">
    <source>
        <dbReference type="ARBA" id="ARBA00006739"/>
    </source>
</evidence>
<keyword evidence="3" id="KW-0328">Glycosyltransferase</keyword>
<dbReference type="PANTHER" id="PTHR48090">
    <property type="entry name" value="UNDECAPRENYL-PHOSPHATE 4-DEOXY-4-FORMAMIDO-L-ARABINOSE TRANSFERASE-RELATED"/>
    <property type="match status" value="1"/>
</dbReference>
<dbReference type="Pfam" id="PF00535">
    <property type="entry name" value="Glycos_transf_2"/>
    <property type="match status" value="1"/>
</dbReference>
<dbReference type="InterPro" id="IPR050256">
    <property type="entry name" value="Glycosyltransferase_2"/>
</dbReference>
<comment type="similarity">
    <text evidence="2">Belongs to the glycosyltransferase 2 family.</text>
</comment>
<proteinExistence type="inferred from homology"/>
<dbReference type="SUPFAM" id="SSF53448">
    <property type="entry name" value="Nucleotide-diphospho-sugar transferases"/>
    <property type="match status" value="1"/>
</dbReference>
<evidence type="ECO:0000256" key="7">
    <source>
        <dbReference type="ARBA" id="ARBA00040894"/>
    </source>
</evidence>
<name>D7CKJ4_SYNLT</name>
<evidence type="ECO:0000313" key="11">
    <source>
        <dbReference type="EMBL" id="ADI01229.1"/>
    </source>
</evidence>
<evidence type="ECO:0000256" key="1">
    <source>
        <dbReference type="ARBA" id="ARBA00001946"/>
    </source>
</evidence>
<dbReference type="CAZy" id="GT2">
    <property type="family name" value="Glycosyltransferase Family 2"/>
</dbReference>
<dbReference type="KEGG" id="slp:Slip_0445"/>
<organism evidence="11 12">
    <name type="scientific">Syntrophothermus lipocalidus (strain DSM 12680 / TGB-C1)</name>
    <dbReference type="NCBI Taxonomy" id="643648"/>
    <lineage>
        <taxon>Bacteria</taxon>
        <taxon>Bacillati</taxon>
        <taxon>Bacillota</taxon>
        <taxon>Clostridia</taxon>
        <taxon>Eubacteriales</taxon>
        <taxon>Syntrophomonadaceae</taxon>
        <taxon>Syntrophothermus</taxon>
    </lineage>
</organism>
<dbReference type="CDD" id="cd04179">
    <property type="entry name" value="DPM_DPG-synthase_like"/>
    <property type="match status" value="1"/>
</dbReference>
<reference evidence="12" key="1">
    <citation type="journal article" date="2010" name="Stand. Genomic Sci.">
        <title>Complete genome sequence of Syntrophothermus lipocalidus type strain (TGB-C1T).</title>
        <authorList>
            <consortium name="US DOE Joint Genome Institute (JGI-PGF)"/>
            <person name="Djao O."/>
            <person name="Zhang X."/>
            <person name="Lucas S."/>
            <person name="Lapidus A."/>
            <person name="Glavina Del Rio T."/>
            <person name="Nolan M."/>
            <person name="Tice H."/>
            <person name="Cheng J."/>
            <person name="Han C."/>
            <person name="Tapia R."/>
            <person name="Goodwin L."/>
            <person name="Pitluck S."/>
            <person name="Liolios K."/>
            <person name="Ivanova N."/>
            <person name="Mavromatis K."/>
            <person name="Mikhailova N."/>
            <person name="Ovchinnikova G."/>
            <person name="Pati A."/>
            <person name="Brambilla E."/>
            <person name="Chen A."/>
            <person name="Palaniappan K."/>
            <person name="Land M."/>
            <person name="Hauser L."/>
            <person name="Chang Y."/>
            <person name="Jeffries C."/>
            <person name="Rohde M."/>
            <person name="Sikorski J."/>
            <person name="Spring S."/>
            <person name="Goker M."/>
            <person name="Detter J."/>
            <person name="Woyke T."/>
            <person name="Bristow J."/>
            <person name="Eisen J."/>
            <person name="Markowitz V."/>
            <person name="Hugenholtz P."/>
            <person name="Kyrpides N."/>
            <person name="Klenk H."/>
        </authorList>
    </citation>
    <scope>NUCLEOTIDE SEQUENCE [LARGE SCALE GENOMIC DNA]</scope>
    <source>
        <strain evidence="12">DSM 12680 / TGB-C1</strain>
    </source>
</reference>
<comment type="cofactor">
    <cofactor evidence="1">
        <name>Mg(2+)</name>
        <dbReference type="ChEBI" id="CHEBI:18420"/>
    </cofactor>
</comment>
<dbReference type="STRING" id="643648.Slip_0445"/>
<dbReference type="Proteomes" id="UP000000378">
    <property type="component" value="Chromosome"/>
</dbReference>
<evidence type="ECO:0000256" key="5">
    <source>
        <dbReference type="ARBA" id="ARBA00022842"/>
    </source>
</evidence>